<dbReference type="AlphaFoldDB" id="A0A5J4VY01"/>
<gene>
    <name evidence="2" type="ORF">EZS28_017250</name>
</gene>
<sequence length="231" mass="25296">MPALLSSDMGNNAYNAEDLLVRVYEDSWVETDLIVPDQVTPASDNIPLEESGTGVAGTSNEYSRRNHMHPSQVSDVLPTKDTATGEEEVATTYARSDHTHHVIQVKEFQKKDSRTGTAGTTNIYSCATPQHPLNIDPTTANFSLVNATAATNGIGNYYCRNDQVHPQQLTYVGNITKTKFIKTDGTYQQILFADGTTKPIYIQPILKAQLNICRIQKQVAIPRAASGALVQ</sequence>
<proteinExistence type="predicted"/>
<accession>A0A5J4VY01</accession>
<name>A0A5J4VY01_9EUKA</name>
<evidence type="ECO:0000313" key="3">
    <source>
        <dbReference type="Proteomes" id="UP000324800"/>
    </source>
</evidence>
<feature type="region of interest" description="Disordered" evidence="1">
    <location>
        <begin position="40"/>
        <end position="78"/>
    </location>
</feature>
<dbReference type="Proteomes" id="UP000324800">
    <property type="component" value="Unassembled WGS sequence"/>
</dbReference>
<organism evidence="2 3">
    <name type="scientific">Streblomastix strix</name>
    <dbReference type="NCBI Taxonomy" id="222440"/>
    <lineage>
        <taxon>Eukaryota</taxon>
        <taxon>Metamonada</taxon>
        <taxon>Preaxostyla</taxon>
        <taxon>Oxymonadida</taxon>
        <taxon>Streblomastigidae</taxon>
        <taxon>Streblomastix</taxon>
    </lineage>
</organism>
<comment type="caution">
    <text evidence="2">The sequence shown here is derived from an EMBL/GenBank/DDBJ whole genome shotgun (WGS) entry which is preliminary data.</text>
</comment>
<evidence type="ECO:0000313" key="2">
    <source>
        <dbReference type="EMBL" id="KAA6387223.1"/>
    </source>
</evidence>
<reference evidence="2 3" key="1">
    <citation type="submission" date="2019-03" db="EMBL/GenBank/DDBJ databases">
        <title>Single cell metagenomics reveals metabolic interactions within the superorganism composed of flagellate Streblomastix strix and complex community of Bacteroidetes bacteria on its surface.</title>
        <authorList>
            <person name="Treitli S.C."/>
            <person name="Kolisko M."/>
            <person name="Husnik F."/>
            <person name="Keeling P."/>
            <person name="Hampl V."/>
        </authorList>
    </citation>
    <scope>NUCLEOTIDE SEQUENCE [LARGE SCALE GENOMIC DNA]</scope>
    <source>
        <strain evidence="2">ST1C</strain>
    </source>
</reference>
<evidence type="ECO:0000256" key="1">
    <source>
        <dbReference type="SAM" id="MobiDB-lite"/>
    </source>
</evidence>
<protein>
    <submittedName>
        <fullName evidence="2">Uncharacterized protein</fullName>
    </submittedName>
</protein>
<dbReference type="EMBL" id="SNRW01004467">
    <property type="protein sequence ID" value="KAA6387223.1"/>
    <property type="molecule type" value="Genomic_DNA"/>
</dbReference>